<evidence type="ECO:0000313" key="2">
    <source>
        <dbReference type="Proteomes" id="UP001595692"/>
    </source>
</evidence>
<evidence type="ECO:0000313" key="1">
    <source>
        <dbReference type="EMBL" id="MFC3913029.1"/>
    </source>
</evidence>
<comment type="caution">
    <text evidence="1">The sequence shown here is derived from an EMBL/GenBank/DDBJ whole genome shotgun (WGS) entry which is preliminary data.</text>
</comment>
<dbReference type="RefSeq" id="WP_377151259.1">
    <property type="nucleotide sequence ID" value="NZ_JBHSAF010000005.1"/>
</dbReference>
<accession>A0ABV8CLX5</accession>
<keyword evidence="2" id="KW-1185">Reference proteome</keyword>
<name>A0ABV8CLX5_9GAMM</name>
<sequence length="250" mass="27092">MNVDFLGIGWDVGGWSGSKQAVAIVGWSEGDSELNWFGVSPPFSLSRRRPLSLESLLAPALQGQSCLPNCQRQAIAIDTSLAFPRAFCQLLQGQGGQQSMVPAAEIDNPLAYRDCERWLYREYGKKPLSASFDKLGNNSSLALSLLPALRAQGYRLVPQQQGDATLAIIEGYPALLKQGFRANQPVRPALASRLPPAVQPGEDRYDAALCALMALGFASQNRCPLLPALIAPPPAMKPDEGWIYHFAPES</sequence>
<dbReference type="Proteomes" id="UP001595692">
    <property type="component" value="Unassembled WGS sequence"/>
</dbReference>
<proteinExistence type="predicted"/>
<protein>
    <submittedName>
        <fullName evidence="1">DUF429 domain-containing protein</fullName>
    </submittedName>
</protein>
<dbReference type="EMBL" id="JBHSAF010000005">
    <property type="protein sequence ID" value="MFC3913029.1"/>
    <property type="molecule type" value="Genomic_DNA"/>
</dbReference>
<gene>
    <name evidence="1" type="ORF">ACFOSS_06055</name>
</gene>
<organism evidence="1 2">
    <name type="scientific">Pseudaeromonas sharmana</name>
    <dbReference type="NCBI Taxonomy" id="328412"/>
    <lineage>
        <taxon>Bacteria</taxon>
        <taxon>Pseudomonadati</taxon>
        <taxon>Pseudomonadota</taxon>
        <taxon>Gammaproteobacteria</taxon>
        <taxon>Aeromonadales</taxon>
        <taxon>Aeromonadaceae</taxon>
        <taxon>Pseudaeromonas</taxon>
    </lineage>
</organism>
<reference evidence="2" key="1">
    <citation type="journal article" date="2019" name="Int. J. Syst. Evol. Microbiol.">
        <title>The Global Catalogue of Microorganisms (GCM) 10K type strain sequencing project: providing services to taxonomists for standard genome sequencing and annotation.</title>
        <authorList>
            <consortium name="The Broad Institute Genomics Platform"/>
            <consortium name="The Broad Institute Genome Sequencing Center for Infectious Disease"/>
            <person name="Wu L."/>
            <person name="Ma J."/>
        </authorList>
    </citation>
    <scope>NUCLEOTIDE SEQUENCE [LARGE SCALE GENOMIC DNA]</scope>
    <source>
        <strain evidence="2">CCUG 54939</strain>
    </source>
</reference>